<gene>
    <name evidence="1" type="ORF">CLV67_1552</name>
</gene>
<dbReference type="Proteomes" id="UP000239415">
    <property type="component" value="Unassembled WGS sequence"/>
</dbReference>
<accession>A0A2T0J721</accession>
<keyword evidence="2" id="KW-1185">Reference proteome</keyword>
<proteinExistence type="predicted"/>
<comment type="caution">
    <text evidence="1">The sequence shown here is derived from an EMBL/GenBank/DDBJ whole genome shotgun (WGS) entry which is preliminary data.</text>
</comment>
<dbReference type="AlphaFoldDB" id="A0A2T0J721"/>
<protein>
    <submittedName>
        <fullName evidence="1">Uncharacterized protein</fullName>
    </submittedName>
</protein>
<dbReference type="EMBL" id="PVMZ01000055">
    <property type="protein sequence ID" value="PRX03446.1"/>
    <property type="molecule type" value="Genomic_DNA"/>
</dbReference>
<name>A0A2T0J721_9ACTN</name>
<evidence type="ECO:0000313" key="2">
    <source>
        <dbReference type="Proteomes" id="UP000239415"/>
    </source>
</evidence>
<sequence length="133" mass="14340">MTLVWVNVSEPLPAPPLVSKRDVVFGVCLTNRQGRIGDLAITAALGWAPGLRVGFTVTDGVIVVAADEEGSRVLDHRCYLWLPTVVRRAIGVYQPARVLLAGLPSEQRLIIHPMVMLERLTAPVHAAIVGGTE</sequence>
<organism evidence="1 2">
    <name type="scientific">Actinoplanes italicus</name>
    <dbReference type="NCBI Taxonomy" id="113567"/>
    <lineage>
        <taxon>Bacteria</taxon>
        <taxon>Bacillati</taxon>
        <taxon>Actinomycetota</taxon>
        <taxon>Actinomycetes</taxon>
        <taxon>Micromonosporales</taxon>
        <taxon>Micromonosporaceae</taxon>
        <taxon>Actinoplanes</taxon>
    </lineage>
</organism>
<reference evidence="1 2" key="1">
    <citation type="submission" date="2018-03" db="EMBL/GenBank/DDBJ databases">
        <title>Genomic Encyclopedia of Archaeal and Bacterial Type Strains, Phase II (KMG-II): from individual species to whole genera.</title>
        <authorList>
            <person name="Goeker M."/>
        </authorList>
    </citation>
    <scope>NUCLEOTIDE SEQUENCE [LARGE SCALE GENOMIC DNA]</scope>
    <source>
        <strain evidence="1 2">DSM 43146</strain>
    </source>
</reference>
<evidence type="ECO:0000313" key="1">
    <source>
        <dbReference type="EMBL" id="PRX03446.1"/>
    </source>
</evidence>